<feature type="transmembrane region" description="Helical" evidence="8">
    <location>
        <begin position="296"/>
        <end position="317"/>
    </location>
</feature>
<feature type="transmembrane region" description="Helical" evidence="8">
    <location>
        <begin position="197"/>
        <end position="218"/>
    </location>
</feature>
<gene>
    <name evidence="10" type="ORF">BDV28DRAFT_148809</name>
</gene>
<dbReference type="InterPro" id="IPR004481">
    <property type="entry name" value="K/Na/Ca-exchanger"/>
</dbReference>
<feature type="transmembrane region" description="Helical" evidence="8">
    <location>
        <begin position="53"/>
        <end position="76"/>
    </location>
</feature>
<evidence type="ECO:0000256" key="6">
    <source>
        <dbReference type="ARBA" id="ARBA00023136"/>
    </source>
</evidence>
<feature type="transmembrane region" description="Helical" evidence="8">
    <location>
        <begin position="264"/>
        <end position="290"/>
    </location>
</feature>
<feature type="domain" description="Sodium/calcium exchanger membrane region" evidence="9">
    <location>
        <begin position="38"/>
        <end position="128"/>
    </location>
</feature>
<comment type="similarity">
    <text evidence="2">Belongs to the Ca(2+):cation antiporter (CaCA) (TC 2.A.19) family. SLC24A subfamily.</text>
</comment>
<feature type="transmembrane region" description="Helical" evidence="8">
    <location>
        <begin position="224"/>
        <end position="244"/>
    </location>
</feature>
<evidence type="ECO:0000256" key="2">
    <source>
        <dbReference type="ARBA" id="ARBA00005364"/>
    </source>
</evidence>
<dbReference type="OrthoDB" id="2127281at2759"/>
<feature type="transmembrane region" description="Helical" evidence="8">
    <location>
        <begin position="112"/>
        <end position="132"/>
    </location>
</feature>
<dbReference type="InterPro" id="IPR044880">
    <property type="entry name" value="NCX_ion-bd_dom_sf"/>
</dbReference>
<name>A0A5N6Z4U8_9EURO</name>
<evidence type="ECO:0000313" key="10">
    <source>
        <dbReference type="EMBL" id="KAE8352674.1"/>
    </source>
</evidence>
<dbReference type="PANTHER" id="PTHR10846:SF8">
    <property type="entry name" value="INNER MEMBRANE PROTEIN YRBG"/>
    <property type="match status" value="1"/>
</dbReference>
<feature type="transmembrane region" description="Helical" evidence="8">
    <location>
        <begin position="88"/>
        <end position="106"/>
    </location>
</feature>
<feature type="transmembrane region" description="Helical" evidence="8">
    <location>
        <begin position="6"/>
        <end position="24"/>
    </location>
</feature>
<evidence type="ECO:0000256" key="4">
    <source>
        <dbReference type="ARBA" id="ARBA00022692"/>
    </source>
</evidence>
<dbReference type="Proteomes" id="UP000327118">
    <property type="component" value="Unassembled WGS sequence"/>
</dbReference>
<feature type="compositionally biased region" description="Acidic residues" evidence="7">
    <location>
        <begin position="143"/>
        <end position="153"/>
    </location>
</feature>
<dbReference type="GO" id="GO:0005262">
    <property type="term" value="F:calcium channel activity"/>
    <property type="evidence" value="ECO:0007669"/>
    <property type="project" value="TreeGrafter"/>
</dbReference>
<keyword evidence="6 8" id="KW-0472">Membrane</keyword>
<evidence type="ECO:0000256" key="7">
    <source>
        <dbReference type="SAM" id="MobiDB-lite"/>
    </source>
</evidence>
<dbReference type="EMBL" id="ML739122">
    <property type="protein sequence ID" value="KAE8352674.1"/>
    <property type="molecule type" value="Genomic_DNA"/>
</dbReference>
<proteinExistence type="inferred from homology"/>
<evidence type="ECO:0000313" key="11">
    <source>
        <dbReference type="Proteomes" id="UP000327118"/>
    </source>
</evidence>
<dbReference type="AlphaFoldDB" id="A0A5N6Z4U8"/>
<keyword evidence="3" id="KW-0050">Antiport</keyword>
<dbReference type="PANTHER" id="PTHR10846">
    <property type="entry name" value="SODIUM/POTASSIUM/CALCIUM EXCHANGER"/>
    <property type="match status" value="1"/>
</dbReference>
<evidence type="ECO:0000256" key="8">
    <source>
        <dbReference type="SAM" id="Phobius"/>
    </source>
</evidence>
<sequence>MDWDKLFFNTTIFVAGVFMLDYGADRFIDHTVIVSRHLAVVIAAILQKQSSLALGNVMGSTISNILGAFSLGLLFHPGPMVFDQSAKVYTALLLLITTAFSILAYFKKLNRIAGGVLVATFIVYIIFTCYAIHRGMMACPEASESDSDNDTSDDERPYIPPWQQGRLVQDESETSPLLPNENTPGASPSKQRAPRSLFYHIVQLIIGLFALTISGYLLSRSASAIADCFHLSGTVIGLTVVSFATTLPEKMIAIISSTRGHSGIVVASTAGSNVFLLTLCAGIIALAGLADSEDQPLLFELFVTWVSSVILFLVVFVNASRLAGALLLVMYMAFLILEFTVYRR</sequence>
<dbReference type="Pfam" id="PF01699">
    <property type="entry name" value="Na_Ca_ex"/>
    <property type="match status" value="2"/>
</dbReference>
<evidence type="ECO:0000256" key="1">
    <source>
        <dbReference type="ARBA" id="ARBA00004141"/>
    </source>
</evidence>
<evidence type="ECO:0000256" key="3">
    <source>
        <dbReference type="ARBA" id="ARBA00022449"/>
    </source>
</evidence>
<keyword evidence="3" id="KW-0813">Transport</keyword>
<comment type="subcellular location">
    <subcellularLocation>
        <location evidence="1">Membrane</location>
        <topology evidence="1">Multi-pass membrane protein</topology>
    </subcellularLocation>
</comment>
<keyword evidence="11" id="KW-1185">Reference proteome</keyword>
<dbReference type="GO" id="GO:0005886">
    <property type="term" value="C:plasma membrane"/>
    <property type="evidence" value="ECO:0007669"/>
    <property type="project" value="TreeGrafter"/>
</dbReference>
<feature type="compositionally biased region" description="Polar residues" evidence="7">
    <location>
        <begin position="174"/>
        <end position="190"/>
    </location>
</feature>
<dbReference type="InterPro" id="IPR004837">
    <property type="entry name" value="NaCa_Exmemb"/>
</dbReference>
<feature type="domain" description="Sodium/calcium exchanger membrane region" evidence="9">
    <location>
        <begin position="200"/>
        <end position="337"/>
    </location>
</feature>
<dbReference type="Gene3D" id="1.20.1420.30">
    <property type="entry name" value="NCX, central ion-binding region"/>
    <property type="match status" value="2"/>
</dbReference>
<evidence type="ECO:0000259" key="9">
    <source>
        <dbReference type="Pfam" id="PF01699"/>
    </source>
</evidence>
<feature type="transmembrane region" description="Helical" evidence="8">
    <location>
        <begin position="324"/>
        <end position="342"/>
    </location>
</feature>
<organism evidence="10 11">
    <name type="scientific">Aspergillus coremiiformis</name>
    <dbReference type="NCBI Taxonomy" id="138285"/>
    <lineage>
        <taxon>Eukaryota</taxon>
        <taxon>Fungi</taxon>
        <taxon>Dikarya</taxon>
        <taxon>Ascomycota</taxon>
        <taxon>Pezizomycotina</taxon>
        <taxon>Eurotiomycetes</taxon>
        <taxon>Eurotiomycetidae</taxon>
        <taxon>Eurotiales</taxon>
        <taxon>Aspergillaceae</taxon>
        <taxon>Aspergillus</taxon>
        <taxon>Aspergillus subgen. Circumdati</taxon>
    </lineage>
</organism>
<feature type="region of interest" description="Disordered" evidence="7">
    <location>
        <begin position="142"/>
        <end position="191"/>
    </location>
</feature>
<reference evidence="11" key="1">
    <citation type="submission" date="2019-04" db="EMBL/GenBank/DDBJ databases">
        <title>Friends and foes A comparative genomics studyof 23 Aspergillus species from section Flavi.</title>
        <authorList>
            <consortium name="DOE Joint Genome Institute"/>
            <person name="Kjaerbolling I."/>
            <person name="Vesth T."/>
            <person name="Frisvad J.C."/>
            <person name="Nybo J.L."/>
            <person name="Theobald S."/>
            <person name="Kildgaard S."/>
            <person name="Isbrandt T."/>
            <person name="Kuo A."/>
            <person name="Sato A."/>
            <person name="Lyhne E.K."/>
            <person name="Kogle M.E."/>
            <person name="Wiebenga A."/>
            <person name="Kun R.S."/>
            <person name="Lubbers R.J."/>
            <person name="Makela M.R."/>
            <person name="Barry K."/>
            <person name="Chovatia M."/>
            <person name="Clum A."/>
            <person name="Daum C."/>
            <person name="Haridas S."/>
            <person name="He G."/>
            <person name="LaButti K."/>
            <person name="Lipzen A."/>
            <person name="Mondo S."/>
            <person name="Riley R."/>
            <person name="Salamov A."/>
            <person name="Simmons B.A."/>
            <person name="Magnuson J.K."/>
            <person name="Henrissat B."/>
            <person name="Mortensen U.H."/>
            <person name="Larsen T.O."/>
            <person name="Devries R.P."/>
            <person name="Grigoriev I.V."/>
            <person name="Machida M."/>
            <person name="Baker S.E."/>
            <person name="Andersen M.R."/>
        </authorList>
    </citation>
    <scope>NUCLEOTIDE SEQUENCE [LARGE SCALE GENOMIC DNA]</scope>
    <source>
        <strain evidence="11">CBS 553.77</strain>
    </source>
</reference>
<keyword evidence="4 8" id="KW-0812">Transmembrane</keyword>
<dbReference type="GO" id="GO:0008273">
    <property type="term" value="F:calcium, potassium:sodium antiporter activity"/>
    <property type="evidence" value="ECO:0007669"/>
    <property type="project" value="TreeGrafter"/>
</dbReference>
<accession>A0A5N6Z4U8</accession>
<keyword evidence="5 8" id="KW-1133">Transmembrane helix</keyword>
<protein>
    <recommendedName>
        <fullName evidence="9">Sodium/calcium exchanger membrane region domain-containing protein</fullName>
    </recommendedName>
</protein>
<dbReference type="GO" id="GO:0006874">
    <property type="term" value="P:intracellular calcium ion homeostasis"/>
    <property type="evidence" value="ECO:0007669"/>
    <property type="project" value="TreeGrafter"/>
</dbReference>
<evidence type="ECO:0000256" key="5">
    <source>
        <dbReference type="ARBA" id="ARBA00022989"/>
    </source>
</evidence>